<dbReference type="Gene3D" id="3.30.428.10">
    <property type="entry name" value="HIT-like"/>
    <property type="match status" value="1"/>
</dbReference>
<dbReference type="RefSeq" id="WP_072326163.1">
    <property type="nucleotide sequence ID" value="NZ_FPJW01000006.1"/>
</dbReference>
<evidence type="ECO:0000259" key="2">
    <source>
        <dbReference type="PROSITE" id="PS51084"/>
    </source>
</evidence>
<proteinExistence type="predicted"/>
<dbReference type="AlphaFoldDB" id="A0A1K1XHZ1"/>
<dbReference type="InterPro" id="IPR036265">
    <property type="entry name" value="HIT-like_sf"/>
</dbReference>
<organism evidence="3 4">
    <name type="scientific">Marinospirillum alkaliphilum DSM 21637</name>
    <dbReference type="NCBI Taxonomy" id="1122209"/>
    <lineage>
        <taxon>Bacteria</taxon>
        <taxon>Pseudomonadati</taxon>
        <taxon>Pseudomonadota</taxon>
        <taxon>Gammaproteobacteria</taxon>
        <taxon>Oceanospirillales</taxon>
        <taxon>Oceanospirillaceae</taxon>
        <taxon>Marinospirillum</taxon>
    </lineage>
</organism>
<keyword evidence="3" id="KW-0378">Hydrolase</keyword>
<dbReference type="OrthoDB" id="9799145at2"/>
<dbReference type="GO" id="GO:0016787">
    <property type="term" value="F:hydrolase activity"/>
    <property type="evidence" value="ECO:0007669"/>
    <property type="project" value="UniProtKB-KW"/>
</dbReference>
<gene>
    <name evidence="3" type="ORF">SAMN02745752_01845</name>
</gene>
<dbReference type="Proteomes" id="UP000182350">
    <property type="component" value="Unassembled WGS sequence"/>
</dbReference>
<dbReference type="PROSITE" id="PS51084">
    <property type="entry name" value="HIT_2"/>
    <property type="match status" value="1"/>
</dbReference>
<sequence>MTFELHPRLAADSLHLGDLPLCQLRLMNDQRFYWLLLIPRLADAIEVTDLNEQQYVQMWQEVRQLAEVIKPLTSADKLNVATLGNMVPQLHLHLIARFKSDAAWPGPIWGVGSAEHYTDADISQLKSALQQACDHLPIHWV</sequence>
<protein>
    <submittedName>
        <fullName evidence="3">Diadenosine tetraphosphate (Ap4A) hydrolase</fullName>
    </submittedName>
</protein>
<dbReference type="STRING" id="1122209.SAMN02745752_01845"/>
<comment type="caution">
    <text evidence="1">Lacks conserved residue(s) required for the propagation of feature annotation.</text>
</comment>
<evidence type="ECO:0000256" key="1">
    <source>
        <dbReference type="PROSITE-ProRule" id="PRU00464"/>
    </source>
</evidence>
<dbReference type="Pfam" id="PF01230">
    <property type="entry name" value="HIT"/>
    <property type="match status" value="1"/>
</dbReference>
<dbReference type="PIRSF" id="PIRSF000714">
    <property type="entry name" value="HIT"/>
    <property type="match status" value="1"/>
</dbReference>
<dbReference type="InterPro" id="IPR011146">
    <property type="entry name" value="HIT-like"/>
</dbReference>
<evidence type="ECO:0000313" key="4">
    <source>
        <dbReference type="Proteomes" id="UP000182350"/>
    </source>
</evidence>
<reference evidence="3 4" key="1">
    <citation type="submission" date="2016-11" db="EMBL/GenBank/DDBJ databases">
        <authorList>
            <person name="Jaros S."/>
            <person name="Januszkiewicz K."/>
            <person name="Wedrychowicz H."/>
        </authorList>
    </citation>
    <scope>NUCLEOTIDE SEQUENCE [LARGE SCALE GENOMIC DNA]</scope>
    <source>
        <strain evidence="3 4">DSM 21637</strain>
    </source>
</reference>
<accession>A0A1K1XHZ1</accession>
<feature type="domain" description="HIT" evidence="2">
    <location>
        <begin position="35"/>
        <end position="104"/>
    </location>
</feature>
<keyword evidence="4" id="KW-1185">Reference proteome</keyword>
<evidence type="ECO:0000313" key="3">
    <source>
        <dbReference type="EMBL" id="SFX49199.1"/>
    </source>
</evidence>
<dbReference type="InterPro" id="IPR026026">
    <property type="entry name" value="HIT_Hint"/>
</dbReference>
<name>A0A1K1XHZ1_9GAMM</name>
<dbReference type="SUPFAM" id="SSF54197">
    <property type="entry name" value="HIT-like"/>
    <property type="match status" value="1"/>
</dbReference>
<dbReference type="EMBL" id="FPJW01000006">
    <property type="protein sequence ID" value="SFX49199.1"/>
    <property type="molecule type" value="Genomic_DNA"/>
</dbReference>